<evidence type="ECO:0000313" key="3">
    <source>
        <dbReference type="EMBL" id="PKW19235.1"/>
    </source>
</evidence>
<feature type="region of interest" description="Disordered" evidence="1">
    <location>
        <begin position="1"/>
        <end position="25"/>
    </location>
</feature>
<dbReference type="STRING" id="994479.GCA_000194155_00771"/>
<comment type="caution">
    <text evidence="3">The sequence shown here is derived from an EMBL/GenBank/DDBJ whole genome shotgun (WGS) entry which is preliminary data.</text>
</comment>
<gene>
    <name evidence="3" type="ORF">A8926_7398</name>
</gene>
<dbReference type="Pfam" id="PF04149">
    <property type="entry name" value="DUF397"/>
    <property type="match status" value="1"/>
</dbReference>
<dbReference type="InterPro" id="IPR007278">
    <property type="entry name" value="DUF397"/>
</dbReference>
<dbReference type="AlphaFoldDB" id="A0A2N3Y8M0"/>
<dbReference type="Proteomes" id="UP000233786">
    <property type="component" value="Unassembled WGS sequence"/>
</dbReference>
<feature type="domain" description="DUF397" evidence="2">
    <location>
        <begin position="13"/>
        <end position="64"/>
    </location>
</feature>
<dbReference type="EMBL" id="PJNB01000001">
    <property type="protein sequence ID" value="PKW19235.1"/>
    <property type="molecule type" value="Genomic_DNA"/>
</dbReference>
<name>A0A2N3Y8M0_SACSN</name>
<evidence type="ECO:0000259" key="2">
    <source>
        <dbReference type="Pfam" id="PF04149"/>
    </source>
</evidence>
<organism evidence="3 4">
    <name type="scientific">Saccharopolyspora spinosa</name>
    <dbReference type="NCBI Taxonomy" id="60894"/>
    <lineage>
        <taxon>Bacteria</taxon>
        <taxon>Bacillati</taxon>
        <taxon>Actinomycetota</taxon>
        <taxon>Actinomycetes</taxon>
        <taxon>Pseudonocardiales</taxon>
        <taxon>Pseudonocardiaceae</taxon>
        <taxon>Saccharopolyspora</taxon>
    </lineage>
</organism>
<evidence type="ECO:0000313" key="4">
    <source>
        <dbReference type="Proteomes" id="UP000233786"/>
    </source>
</evidence>
<protein>
    <submittedName>
        <fullName evidence="3">Uncharacterized protein DUF397</fullName>
    </submittedName>
</protein>
<dbReference type="RefSeq" id="WP_010307186.1">
    <property type="nucleotide sequence ID" value="NZ_CP061007.1"/>
</dbReference>
<proteinExistence type="predicted"/>
<keyword evidence="4" id="KW-1185">Reference proteome</keyword>
<reference evidence="3" key="1">
    <citation type="submission" date="2017-12" db="EMBL/GenBank/DDBJ databases">
        <title>Sequencing the genomes of 1000 Actinobacteria strains.</title>
        <authorList>
            <person name="Klenk H.-P."/>
        </authorList>
    </citation>
    <scope>NUCLEOTIDE SEQUENCE [LARGE SCALE GENOMIC DNA]</scope>
    <source>
        <strain evidence="3">DSM 44228</strain>
    </source>
</reference>
<sequence>MSHVERASDLPIRWRKSSRSQQGSQCVEVGATAEFAAVRDSKNPTGPALLFPPAAFTAMIRSVKSGRLDG</sequence>
<dbReference type="OrthoDB" id="3430276at2"/>
<accession>A0A2N3Y8M0</accession>
<evidence type="ECO:0000256" key="1">
    <source>
        <dbReference type="SAM" id="MobiDB-lite"/>
    </source>
</evidence>